<feature type="active site" evidence="15">
    <location>
        <position position="149"/>
    </location>
</feature>
<dbReference type="InterPro" id="IPR005905">
    <property type="entry name" value="D_ala_D_ala"/>
</dbReference>
<feature type="binding site" evidence="16">
    <location>
        <position position="274"/>
    </location>
    <ligand>
        <name>Mg(2+)</name>
        <dbReference type="ChEBI" id="CHEBI:18420"/>
        <label>2</label>
    </ligand>
</feature>
<evidence type="ECO:0000256" key="5">
    <source>
        <dbReference type="ARBA" id="ARBA00022598"/>
    </source>
</evidence>
<keyword evidence="7 17" id="KW-0547">Nucleotide-binding</keyword>
<keyword evidence="20" id="KW-1185">Reference proteome</keyword>
<reference evidence="19" key="2">
    <citation type="submission" date="2020-09" db="EMBL/GenBank/DDBJ databases">
        <authorList>
            <person name="Sun Q."/>
            <person name="Ohkuma M."/>
        </authorList>
    </citation>
    <scope>NUCLEOTIDE SEQUENCE</scope>
    <source>
        <strain evidence="19">JCM 14719</strain>
    </source>
</reference>
<evidence type="ECO:0000256" key="14">
    <source>
        <dbReference type="HAMAP-Rule" id="MF_00047"/>
    </source>
</evidence>
<dbReference type="GO" id="GO:0009252">
    <property type="term" value="P:peptidoglycan biosynthetic process"/>
    <property type="evidence" value="ECO:0007669"/>
    <property type="project" value="UniProtKB-UniRule"/>
</dbReference>
<evidence type="ECO:0000313" key="19">
    <source>
        <dbReference type="EMBL" id="GGJ94130.1"/>
    </source>
</evidence>
<evidence type="ECO:0000256" key="17">
    <source>
        <dbReference type="PROSITE-ProRule" id="PRU00409"/>
    </source>
</evidence>
<sequence length="315" mass="34754">MAVRVVVLYGGDSSEREVSLRTGRGIMNALRAKGYEVIGIDFRPTRECLAQLVQLQADVVYIALHGRYGEDGRLQGLLDLLGIPYVGSGVLASALAMDKVRSKTLARQAGIRVAPDRVIRREELDRVTPEELVRELGLPLVIKPNREGSTVGLTVAQREEEVRPGLEQAARYDDTILVESFVPGVEVTVGVLGDETPVALPVIEIVPRKNFYYDYESKYTPGGSEHIIPARIAPEAERKVREWAVAAYRLLDCQNYARVDFIVPKDGGDPVLLEVNTLPGMTETSLFPDAARAYGLSYPDMVDRLIQLALRKPQG</sequence>
<evidence type="ECO:0000256" key="6">
    <source>
        <dbReference type="ARBA" id="ARBA00022723"/>
    </source>
</evidence>
<dbReference type="Gene3D" id="3.30.1490.20">
    <property type="entry name" value="ATP-grasp fold, A domain"/>
    <property type="match status" value="1"/>
</dbReference>
<evidence type="ECO:0000313" key="20">
    <source>
        <dbReference type="Proteomes" id="UP000637720"/>
    </source>
</evidence>
<evidence type="ECO:0000259" key="18">
    <source>
        <dbReference type="PROSITE" id="PS50975"/>
    </source>
</evidence>
<evidence type="ECO:0000256" key="8">
    <source>
        <dbReference type="ARBA" id="ARBA00022840"/>
    </source>
</evidence>
<keyword evidence="9 16" id="KW-0460">Magnesium</keyword>
<dbReference type="GO" id="GO:0008716">
    <property type="term" value="F:D-alanine-D-alanine ligase activity"/>
    <property type="evidence" value="ECO:0007669"/>
    <property type="project" value="UniProtKB-UniRule"/>
</dbReference>
<dbReference type="SUPFAM" id="SSF56059">
    <property type="entry name" value="Glutathione synthetase ATP-binding domain-like"/>
    <property type="match status" value="1"/>
</dbReference>
<feature type="binding site" evidence="16">
    <location>
        <position position="274"/>
    </location>
    <ligand>
        <name>Mg(2+)</name>
        <dbReference type="ChEBI" id="CHEBI:18420"/>
        <label>1</label>
    </ligand>
</feature>
<evidence type="ECO:0000256" key="4">
    <source>
        <dbReference type="ARBA" id="ARBA00022490"/>
    </source>
</evidence>
<proteinExistence type="inferred from homology"/>
<dbReference type="Pfam" id="PF07478">
    <property type="entry name" value="Dala_Dala_lig_C"/>
    <property type="match status" value="1"/>
</dbReference>
<gene>
    <name evidence="14 19" type="primary">ddl</name>
    <name evidence="19" type="ORF">GCM10007043_04920</name>
</gene>
<comment type="cofactor">
    <cofactor evidence="1">
        <name>Mn(2+)</name>
        <dbReference type="ChEBI" id="CHEBI:29035"/>
    </cofactor>
</comment>
<evidence type="ECO:0000256" key="12">
    <source>
        <dbReference type="ARBA" id="ARBA00023211"/>
    </source>
</evidence>
<dbReference type="PROSITE" id="PS50975">
    <property type="entry name" value="ATP_GRASP"/>
    <property type="match status" value="1"/>
</dbReference>
<feature type="active site" evidence="15">
    <location>
        <position position="285"/>
    </location>
</feature>
<dbReference type="EC" id="6.3.2.4" evidence="14"/>
<keyword evidence="13 14" id="KW-0961">Cell wall biogenesis/degradation</keyword>
<dbReference type="Gene3D" id="3.40.50.20">
    <property type="match status" value="1"/>
</dbReference>
<organism evidence="19 20">
    <name type="scientific">Calditerricola satsumensis</name>
    <dbReference type="NCBI Taxonomy" id="373054"/>
    <lineage>
        <taxon>Bacteria</taxon>
        <taxon>Bacillati</taxon>
        <taxon>Bacillota</taxon>
        <taxon>Bacilli</taxon>
        <taxon>Bacillales</taxon>
        <taxon>Bacillaceae</taxon>
        <taxon>Calditerricola</taxon>
    </lineage>
</organism>
<dbReference type="InterPro" id="IPR011127">
    <property type="entry name" value="Dala_Dala_lig_N"/>
</dbReference>
<dbReference type="GO" id="GO:0005524">
    <property type="term" value="F:ATP binding"/>
    <property type="evidence" value="ECO:0007669"/>
    <property type="project" value="UniProtKB-UniRule"/>
</dbReference>
<evidence type="ECO:0000256" key="1">
    <source>
        <dbReference type="ARBA" id="ARBA00001936"/>
    </source>
</evidence>
<evidence type="ECO:0000256" key="13">
    <source>
        <dbReference type="ARBA" id="ARBA00023316"/>
    </source>
</evidence>
<feature type="active site" evidence="15">
    <location>
        <position position="15"/>
    </location>
</feature>
<dbReference type="FunFam" id="3.30.470.20:FF:000008">
    <property type="entry name" value="D-alanine--D-alanine ligase"/>
    <property type="match status" value="1"/>
</dbReference>
<dbReference type="InterPro" id="IPR000291">
    <property type="entry name" value="D-Ala_lig_Van_CS"/>
</dbReference>
<dbReference type="UniPathway" id="UPA00219"/>
<dbReference type="PANTHER" id="PTHR23132">
    <property type="entry name" value="D-ALANINE--D-ALANINE LIGASE"/>
    <property type="match status" value="1"/>
</dbReference>
<name>A0A8J3BAY0_9BACI</name>
<dbReference type="InterPro" id="IPR013815">
    <property type="entry name" value="ATP_grasp_subdomain_1"/>
</dbReference>
<evidence type="ECO:0000256" key="7">
    <source>
        <dbReference type="ARBA" id="ARBA00022741"/>
    </source>
</evidence>
<keyword evidence="11 14" id="KW-0573">Peptidoglycan synthesis</keyword>
<keyword evidence="5 14" id="KW-0436">Ligase</keyword>
<dbReference type="GO" id="GO:0046872">
    <property type="term" value="F:metal ion binding"/>
    <property type="evidence" value="ECO:0007669"/>
    <property type="project" value="UniProtKB-KW"/>
</dbReference>
<evidence type="ECO:0000256" key="16">
    <source>
        <dbReference type="PIRSR" id="PIRSR039102-3"/>
    </source>
</evidence>
<keyword evidence="10 14" id="KW-0133">Cell shape</keyword>
<comment type="caution">
    <text evidence="19">The sequence shown here is derived from an EMBL/GenBank/DDBJ whole genome shotgun (WGS) entry which is preliminary data.</text>
</comment>
<comment type="function">
    <text evidence="14">Cell wall formation.</text>
</comment>
<dbReference type="GO" id="GO:0008360">
    <property type="term" value="P:regulation of cell shape"/>
    <property type="evidence" value="ECO:0007669"/>
    <property type="project" value="UniProtKB-KW"/>
</dbReference>
<dbReference type="HAMAP" id="MF_00047">
    <property type="entry name" value="Dala_Dala_lig"/>
    <property type="match status" value="1"/>
</dbReference>
<evidence type="ECO:0000256" key="11">
    <source>
        <dbReference type="ARBA" id="ARBA00022984"/>
    </source>
</evidence>
<comment type="subcellular location">
    <subcellularLocation>
        <location evidence="2 14">Cytoplasm</location>
    </subcellularLocation>
</comment>
<keyword evidence="8 17" id="KW-0067">ATP-binding</keyword>
<dbReference type="PIRSF" id="PIRSF039102">
    <property type="entry name" value="Ddl/VanB"/>
    <property type="match status" value="1"/>
</dbReference>
<evidence type="ECO:0000256" key="15">
    <source>
        <dbReference type="PIRSR" id="PIRSR039102-1"/>
    </source>
</evidence>
<dbReference type="NCBIfam" id="NF002378">
    <property type="entry name" value="PRK01372.1"/>
    <property type="match status" value="1"/>
</dbReference>
<dbReference type="InterPro" id="IPR011761">
    <property type="entry name" value="ATP-grasp"/>
</dbReference>
<dbReference type="GO" id="GO:0005737">
    <property type="term" value="C:cytoplasm"/>
    <property type="evidence" value="ECO:0007669"/>
    <property type="project" value="UniProtKB-SubCell"/>
</dbReference>
<dbReference type="Proteomes" id="UP000637720">
    <property type="component" value="Unassembled WGS sequence"/>
</dbReference>
<evidence type="ECO:0000256" key="3">
    <source>
        <dbReference type="ARBA" id="ARBA00010871"/>
    </source>
</evidence>
<dbReference type="AlphaFoldDB" id="A0A8J3BAY0"/>
<dbReference type="InterPro" id="IPR016185">
    <property type="entry name" value="PreATP-grasp_dom_sf"/>
</dbReference>
<keyword evidence="4 14" id="KW-0963">Cytoplasm</keyword>
<accession>A0A8J3BAY0</accession>
<protein>
    <recommendedName>
        <fullName evidence="14">D-alanine--D-alanine ligase</fullName>
        <ecNumber evidence="14">6.3.2.4</ecNumber>
    </recommendedName>
    <alternativeName>
        <fullName evidence="14">D-Ala-D-Ala ligase</fullName>
    </alternativeName>
    <alternativeName>
        <fullName evidence="14">D-alanylalanine synthetase</fullName>
    </alternativeName>
</protein>
<dbReference type="PROSITE" id="PS00843">
    <property type="entry name" value="DALA_DALA_LIGASE_1"/>
    <property type="match status" value="1"/>
</dbReference>
<evidence type="ECO:0000256" key="2">
    <source>
        <dbReference type="ARBA" id="ARBA00004496"/>
    </source>
</evidence>
<evidence type="ECO:0000256" key="10">
    <source>
        <dbReference type="ARBA" id="ARBA00022960"/>
    </source>
</evidence>
<feature type="binding site" evidence="16">
    <location>
        <position position="260"/>
    </location>
    <ligand>
        <name>Mg(2+)</name>
        <dbReference type="ChEBI" id="CHEBI:18420"/>
        <label>1</label>
    </ligand>
</feature>
<keyword evidence="12 16" id="KW-0464">Manganese</keyword>
<dbReference type="InterPro" id="IPR011095">
    <property type="entry name" value="Dala_Dala_lig_C"/>
</dbReference>
<comment type="similarity">
    <text evidence="3 14">Belongs to the D-alanine--D-alanine ligase family.</text>
</comment>
<evidence type="ECO:0000256" key="9">
    <source>
        <dbReference type="ARBA" id="ARBA00022842"/>
    </source>
</evidence>
<dbReference type="NCBIfam" id="NF002528">
    <property type="entry name" value="PRK01966.1-4"/>
    <property type="match status" value="1"/>
</dbReference>
<dbReference type="NCBIfam" id="TIGR01205">
    <property type="entry name" value="D_ala_D_alaTIGR"/>
    <property type="match status" value="1"/>
</dbReference>
<feature type="domain" description="ATP-grasp" evidence="18">
    <location>
        <begin position="103"/>
        <end position="307"/>
    </location>
</feature>
<feature type="binding site" evidence="16">
    <location>
        <position position="276"/>
    </location>
    <ligand>
        <name>Mg(2+)</name>
        <dbReference type="ChEBI" id="CHEBI:18420"/>
        <label>2</label>
    </ligand>
</feature>
<dbReference type="GO" id="GO:0071555">
    <property type="term" value="P:cell wall organization"/>
    <property type="evidence" value="ECO:0007669"/>
    <property type="project" value="UniProtKB-KW"/>
</dbReference>
<comment type="pathway">
    <text evidence="14">Cell wall biogenesis; peptidoglycan biosynthesis.</text>
</comment>
<keyword evidence="6 16" id="KW-0479">Metal-binding</keyword>
<comment type="catalytic activity">
    <reaction evidence="14">
        <text>2 D-alanine + ATP = D-alanyl-D-alanine + ADP + phosphate + H(+)</text>
        <dbReference type="Rhea" id="RHEA:11224"/>
        <dbReference type="ChEBI" id="CHEBI:15378"/>
        <dbReference type="ChEBI" id="CHEBI:30616"/>
        <dbReference type="ChEBI" id="CHEBI:43474"/>
        <dbReference type="ChEBI" id="CHEBI:57416"/>
        <dbReference type="ChEBI" id="CHEBI:57822"/>
        <dbReference type="ChEBI" id="CHEBI:456216"/>
        <dbReference type="EC" id="6.3.2.4"/>
    </reaction>
</comment>
<dbReference type="Gene3D" id="3.30.470.20">
    <property type="entry name" value="ATP-grasp fold, B domain"/>
    <property type="match status" value="1"/>
</dbReference>
<dbReference type="Pfam" id="PF01820">
    <property type="entry name" value="Dala_Dala_lig_N"/>
    <property type="match status" value="2"/>
</dbReference>
<reference evidence="19" key="1">
    <citation type="journal article" date="2014" name="Int. J. Syst. Evol. Microbiol.">
        <title>Complete genome sequence of Corynebacterium casei LMG S-19264T (=DSM 44701T), isolated from a smear-ripened cheese.</title>
        <authorList>
            <consortium name="US DOE Joint Genome Institute (JGI-PGF)"/>
            <person name="Walter F."/>
            <person name="Albersmeier A."/>
            <person name="Kalinowski J."/>
            <person name="Ruckert C."/>
        </authorList>
    </citation>
    <scope>NUCLEOTIDE SEQUENCE</scope>
    <source>
        <strain evidence="19">JCM 14719</strain>
    </source>
</reference>
<dbReference type="PANTHER" id="PTHR23132:SF23">
    <property type="entry name" value="D-ALANINE--D-ALANINE LIGASE B"/>
    <property type="match status" value="1"/>
</dbReference>
<comment type="cofactor">
    <cofactor evidence="16">
        <name>Mg(2+)</name>
        <dbReference type="ChEBI" id="CHEBI:18420"/>
    </cofactor>
    <cofactor evidence="16">
        <name>Mn(2+)</name>
        <dbReference type="ChEBI" id="CHEBI:29035"/>
    </cofactor>
    <text evidence="16">Binds 2 magnesium or manganese ions per subunit.</text>
</comment>
<dbReference type="SUPFAM" id="SSF52440">
    <property type="entry name" value="PreATP-grasp domain"/>
    <property type="match status" value="1"/>
</dbReference>
<dbReference type="RefSeq" id="WP_054669190.1">
    <property type="nucleotide sequence ID" value="NZ_BMOF01000005.1"/>
</dbReference>
<dbReference type="EMBL" id="BMOF01000005">
    <property type="protein sequence ID" value="GGJ94130.1"/>
    <property type="molecule type" value="Genomic_DNA"/>
</dbReference>